<dbReference type="PANTHER" id="PTHR43791:SF91">
    <property type="entry name" value="MAJOR FACILITATOR SUPERFAMILY (MFS) PROFILE DOMAIN-CONTAINING PROTEIN-RELATED"/>
    <property type="match status" value="1"/>
</dbReference>
<protein>
    <submittedName>
        <fullName evidence="7">Transmembrane transport</fullName>
    </submittedName>
</protein>
<keyword evidence="2" id="KW-0813">Transport</keyword>
<dbReference type="InterPro" id="IPR036259">
    <property type="entry name" value="MFS_trans_sf"/>
</dbReference>
<feature type="transmembrane region" description="Helical" evidence="6">
    <location>
        <begin position="94"/>
        <end position="117"/>
    </location>
</feature>
<evidence type="ECO:0000256" key="2">
    <source>
        <dbReference type="ARBA" id="ARBA00022448"/>
    </source>
</evidence>
<feature type="transmembrane region" description="Helical" evidence="6">
    <location>
        <begin position="129"/>
        <end position="149"/>
    </location>
</feature>
<evidence type="ECO:0000256" key="4">
    <source>
        <dbReference type="ARBA" id="ARBA00022989"/>
    </source>
</evidence>
<evidence type="ECO:0000256" key="1">
    <source>
        <dbReference type="ARBA" id="ARBA00004141"/>
    </source>
</evidence>
<dbReference type="Gene3D" id="1.20.1250.20">
    <property type="entry name" value="MFS general substrate transporter like domains"/>
    <property type="match status" value="1"/>
</dbReference>
<evidence type="ECO:0000313" key="7">
    <source>
        <dbReference type="EMBL" id="KZM24095.1"/>
    </source>
</evidence>
<dbReference type="GO" id="GO:0022857">
    <property type="term" value="F:transmembrane transporter activity"/>
    <property type="evidence" value="ECO:0007669"/>
    <property type="project" value="TreeGrafter"/>
</dbReference>
<proteinExistence type="predicted"/>
<dbReference type="GO" id="GO:0016020">
    <property type="term" value="C:membrane"/>
    <property type="evidence" value="ECO:0007669"/>
    <property type="project" value="UniProtKB-SubCell"/>
</dbReference>
<dbReference type="Proteomes" id="UP000076837">
    <property type="component" value="Unassembled WGS sequence"/>
</dbReference>
<gene>
    <name evidence="7" type="ORF">ST47_g4783</name>
</gene>
<feature type="transmembrane region" description="Helical" evidence="6">
    <location>
        <begin position="69"/>
        <end position="88"/>
    </location>
</feature>
<dbReference type="AlphaFoldDB" id="A0A163F289"/>
<evidence type="ECO:0000313" key="8">
    <source>
        <dbReference type="Proteomes" id="UP000076837"/>
    </source>
</evidence>
<dbReference type="EMBL" id="JYNV01000176">
    <property type="protein sequence ID" value="KZM24095.1"/>
    <property type="molecule type" value="Genomic_DNA"/>
</dbReference>
<feature type="transmembrane region" description="Helical" evidence="6">
    <location>
        <begin position="161"/>
        <end position="182"/>
    </location>
</feature>
<keyword evidence="8" id="KW-1185">Reference proteome</keyword>
<sequence length="189" mass="20361">MILYDYDSSTFNAVQGSKHWVAYFHNPSPSLVGSINTAYNVGGIIAVYFTGFAVYVGSAWYSDKIQQRGIFCMGGFLTCILGYIFLIANQGAGLSLAGCFIVAMGLWKLSGTAFTWISVNNPRYGKRAFASGMQINIGNAAGVSAPFLFSSIDAPAYYPGYGATIALLALGTGIYATLHFWYRAEQNEA</sequence>
<evidence type="ECO:0000256" key="5">
    <source>
        <dbReference type="ARBA" id="ARBA00023136"/>
    </source>
</evidence>
<keyword evidence="4 6" id="KW-1133">Transmembrane helix</keyword>
<keyword evidence="5 6" id="KW-0472">Membrane</keyword>
<organism evidence="7 8">
    <name type="scientific">Didymella rabiei</name>
    <name type="common">Chickpea ascochyta blight fungus</name>
    <name type="synonym">Mycosphaerella rabiei</name>
    <dbReference type="NCBI Taxonomy" id="5454"/>
    <lineage>
        <taxon>Eukaryota</taxon>
        <taxon>Fungi</taxon>
        <taxon>Dikarya</taxon>
        <taxon>Ascomycota</taxon>
        <taxon>Pezizomycotina</taxon>
        <taxon>Dothideomycetes</taxon>
        <taxon>Pleosporomycetidae</taxon>
        <taxon>Pleosporales</taxon>
        <taxon>Pleosporineae</taxon>
        <taxon>Didymellaceae</taxon>
        <taxon>Ascochyta</taxon>
    </lineage>
</organism>
<dbReference type="SUPFAM" id="SSF103473">
    <property type="entry name" value="MFS general substrate transporter"/>
    <property type="match status" value="1"/>
</dbReference>
<dbReference type="PANTHER" id="PTHR43791">
    <property type="entry name" value="PERMEASE-RELATED"/>
    <property type="match status" value="1"/>
</dbReference>
<evidence type="ECO:0000256" key="3">
    <source>
        <dbReference type="ARBA" id="ARBA00022692"/>
    </source>
</evidence>
<comment type="caution">
    <text evidence="7">The sequence shown here is derived from an EMBL/GenBank/DDBJ whole genome shotgun (WGS) entry which is preliminary data.</text>
</comment>
<name>A0A163F289_DIDRA</name>
<accession>A0A163F289</accession>
<evidence type="ECO:0000256" key="6">
    <source>
        <dbReference type="SAM" id="Phobius"/>
    </source>
</evidence>
<feature type="transmembrane region" description="Helical" evidence="6">
    <location>
        <begin position="37"/>
        <end position="57"/>
    </location>
</feature>
<comment type="subcellular location">
    <subcellularLocation>
        <location evidence="1">Membrane</location>
        <topology evidence="1">Multi-pass membrane protein</topology>
    </subcellularLocation>
</comment>
<reference evidence="7 8" key="1">
    <citation type="journal article" date="2016" name="Sci. Rep.">
        <title>Draft genome sequencing and secretome analysis of fungal phytopathogen Ascochyta rabiei provides insight into the necrotrophic effector repertoire.</title>
        <authorList>
            <person name="Verma S."/>
            <person name="Gazara R.K."/>
            <person name="Nizam S."/>
            <person name="Parween S."/>
            <person name="Chattopadhyay D."/>
            <person name="Verma P.K."/>
        </authorList>
    </citation>
    <scope>NUCLEOTIDE SEQUENCE [LARGE SCALE GENOMIC DNA]</scope>
    <source>
        <strain evidence="7 8">ArDII</strain>
    </source>
</reference>
<keyword evidence="3 6" id="KW-0812">Transmembrane</keyword>